<dbReference type="Proteomes" id="UP000291572">
    <property type="component" value="Unassembled WGS sequence"/>
</dbReference>
<reference evidence="2 3" key="1">
    <citation type="submission" date="2019-02" db="EMBL/GenBank/DDBJ databases">
        <authorList>
            <person name="Feng G."/>
        </authorList>
    </citation>
    <scope>NUCLEOTIDE SEQUENCE [LARGE SCALE GENOMIC DNA]</scope>
    <source>
        <strain evidence="2 3">CCTCC AB 2011146</strain>
    </source>
</reference>
<evidence type="ECO:0000313" key="3">
    <source>
        <dbReference type="Proteomes" id="UP000291572"/>
    </source>
</evidence>
<protein>
    <submittedName>
        <fullName evidence="2">Uncharacterized protein</fullName>
    </submittedName>
</protein>
<dbReference type="OrthoDB" id="7472373at2"/>
<feature type="transmembrane region" description="Helical" evidence="1">
    <location>
        <begin position="20"/>
        <end position="38"/>
    </location>
</feature>
<evidence type="ECO:0000256" key="1">
    <source>
        <dbReference type="SAM" id="Phobius"/>
    </source>
</evidence>
<organism evidence="2 3">
    <name type="scientific">Sphingobium cupriresistens</name>
    <dbReference type="NCBI Taxonomy" id="1132417"/>
    <lineage>
        <taxon>Bacteria</taxon>
        <taxon>Pseudomonadati</taxon>
        <taxon>Pseudomonadota</taxon>
        <taxon>Alphaproteobacteria</taxon>
        <taxon>Sphingomonadales</taxon>
        <taxon>Sphingomonadaceae</taxon>
        <taxon>Sphingobium</taxon>
    </lineage>
</organism>
<dbReference type="EMBL" id="SEOO01000011">
    <property type="protein sequence ID" value="RYM11727.1"/>
    <property type="molecule type" value="Genomic_DNA"/>
</dbReference>
<dbReference type="AlphaFoldDB" id="A0A8G1ZGW1"/>
<evidence type="ECO:0000313" key="2">
    <source>
        <dbReference type="EMBL" id="RYM11727.1"/>
    </source>
</evidence>
<keyword evidence="1" id="KW-0812">Transmembrane</keyword>
<keyword evidence="1" id="KW-0472">Membrane</keyword>
<name>A0A8G1ZGW1_9SPHN</name>
<feature type="transmembrane region" description="Helical" evidence="1">
    <location>
        <begin position="76"/>
        <end position="94"/>
    </location>
</feature>
<dbReference type="RefSeq" id="WP_129926317.1">
    <property type="nucleotide sequence ID" value="NZ_SEOO01000011.1"/>
</dbReference>
<keyword evidence="1" id="KW-1133">Transmembrane helix</keyword>
<feature type="transmembrane region" description="Helical" evidence="1">
    <location>
        <begin position="50"/>
        <end position="69"/>
    </location>
</feature>
<feature type="transmembrane region" description="Helical" evidence="1">
    <location>
        <begin position="114"/>
        <end position="131"/>
    </location>
</feature>
<proteinExistence type="predicted"/>
<sequence length="141" mass="15449">MKSGGFYERNAIVLMEAHNALNLAFGAILSAYVGNSLANIDHHSYNHATLARFFILIAISILGLCVGNTVMLRGDFTMGAMFALVALIAGLYAFRAGGELGFEVVVLRVLSECWIGALLMSNTVLTIINYINHRNRSRRKK</sequence>
<comment type="caution">
    <text evidence="2">The sequence shown here is derived from an EMBL/GenBank/DDBJ whole genome shotgun (WGS) entry which is preliminary data.</text>
</comment>
<gene>
    <name evidence="2" type="ORF">EWH12_08570</name>
</gene>
<accession>A0A8G1ZGW1</accession>